<name>A0ABU2JAU8_9ACTN</name>
<feature type="transmembrane region" description="Helical" evidence="1">
    <location>
        <begin position="515"/>
        <end position="535"/>
    </location>
</feature>
<evidence type="ECO:0000256" key="1">
    <source>
        <dbReference type="SAM" id="Phobius"/>
    </source>
</evidence>
<gene>
    <name evidence="2" type="ORF">RM423_11985</name>
</gene>
<dbReference type="Proteomes" id="UP001183176">
    <property type="component" value="Unassembled WGS sequence"/>
</dbReference>
<comment type="caution">
    <text evidence="2">The sequence shown here is derived from an EMBL/GenBank/DDBJ whole genome shotgun (WGS) entry which is preliminary data.</text>
</comment>
<dbReference type="InterPro" id="IPR025566">
    <property type="entry name" value="DUF4331"/>
</dbReference>
<evidence type="ECO:0000313" key="3">
    <source>
        <dbReference type="Proteomes" id="UP001183176"/>
    </source>
</evidence>
<keyword evidence="1" id="KW-0812">Transmembrane</keyword>
<evidence type="ECO:0000313" key="2">
    <source>
        <dbReference type="EMBL" id="MDT0262113.1"/>
    </source>
</evidence>
<keyword evidence="3" id="KW-1185">Reference proteome</keyword>
<dbReference type="RefSeq" id="WP_311423264.1">
    <property type="nucleotide sequence ID" value="NZ_JAVREH010000014.1"/>
</dbReference>
<accession>A0ABU2JAU8</accession>
<sequence length="547" mass="57091">MTEVQKGRRSRSRTMAASLVGLMAVGGAAVGFMPGAADASSHREAPLTASDPQIDNTDVYAFTSPNDANSVTLIANWIPFEEPNGGPNFYPFAAGAHYDINIDSNGDGKADIVYRWTFTNHDDRGTNTFLYNNGPVTSLNDPNLLFKQTYTLQAIKGGVAATIATGTAAPSDVGPASMPNYASLRDAAITPVLGGAGKTFAGQADDPFFLDLRVFDLLYGANLKESGQNTLAGYNVNTIALQVPKAALALNGNSTRNPVIGVWSSTEKQTLQLTAGKATPSGPFVQVSRLGNPLVNEVVVPTGLKDAFNSITPDVDHTIPAVVQRVTSPEVPKLIQSIYGIPAPATPRNDLVEIFLTGIHKTHPNDAANPIQADLNSQLLNKDVTASKFVASEELRLNMAVPVAAMPNRLGVLANDLQGFPNGRRLSDDVVDIELQALEGAAQSGKLVSALAAGDGVNTNDKAFSNSFPYIALPNDRAVNGGVNPTVGSSGMTMPTGGVDTGAGGTALRSHGTPMVPMTTGILAVLLLGSAGLVWRRRSNTAGMDAS</sequence>
<dbReference type="InterPro" id="IPR028994">
    <property type="entry name" value="Integrin_alpha_N"/>
</dbReference>
<keyword evidence="1" id="KW-0472">Membrane</keyword>
<organism evidence="2 3">
    <name type="scientific">Jatrophihabitans lederbergiae</name>
    <dbReference type="NCBI Taxonomy" id="3075547"/>
    <lineage>
        <taxon>Bacteria</taxon>
        <taxon>Bacillati</taxon>
        <taxon>Actinomycetota</taxon>
        <taxon>Actinomycetes</taxon>
        <taxon>Jatrophihabitantales</taxon>
        <taxon>Jatrophihabitantaceae</taxon>
        <taxon>Jatrophihabitans</taxon>
    </lineage>
</organism>
<dbReference type="SUPFAM" id="SSF69318">
    <property type="entry name" value="Integrin alpha N-terminal domain"/>
    <property type="match status" value="1"/>
</dbReference>
<reference evidence="3" key="1">
    <citation type="submission" date="2023-07" db="EMBL/GenBank/DDBJ databases">
        <title>30 novel species of actinomycetes from the DSMZ collection.</title>
        <authorList>
            <person name="Nouioui I."/>
        </authorList>
    </citation>
    <scope>NUCLEOTIDE SEQUENCE [LARGE SCALE GENOMIC DNA]</scope>
    <source>
        <strain evidence="3">DSM 44399</strain>
    </source>
</reference>
<proteinExistence type="predicted"/>
<protein>
    <submittedName>
        <fullName evidence="2">DUF4331 domain-containing protein</fullName>
    </submittedName>
</protein>
<dbReference type="Pfam" id="PF14224">
    <property type="entry name" value="DUF4331"/>
    <property type="match status" value="1"/>
</dbReference>
<keyword evidence="1" id="KW-1133">Transmembrane helix</keyword>
<dbReference type="EMBL" id="JAVREH010000014">
    <property type="protein sequence ID" value="MDT0262113.1"/>
    <property type="molecule type" value="Genomic_DNA"/>
</dbReference>